<accession>A0A6A6C4W1</accession>
<name>A0A6A6C4W1_ZASCE</name>
<dbReference type="EMBL" id="ML993620">
    <property type="protein sequence ID" value="KAF2161220.1"/>
    <property type="molecule type" value="Genomic_DNA"/>
</dbReference>
<dbReference type="AlphaFoldDB" id="A0A6A6C4W1"/>
<keyword evidence="2" id="KW-1185">Reference proteome</keyword>
<dbReference type="PANTHER" id="PTHR42085">
    <property type="entry name" value="F-BOX DOMAIN-CONTAINING PROTEIN"/>
    <property type="match status" value="1"/>
</dbReference>
<evidence type="ECO:0008006" key="3">
    <source>
        <dbReference type="Google" id="ProtNLM"/>
    </source>
</evidence>
<protein>
    <recommendedName>
        <fullName evidence="3">F-box domain-containing protein</fullName>
    </recommendedName>
</protein>
<evidence type="ECO:0000313" key="2">
    <source>
        <dbReference type="Proteomes" id="UP000799537"/>
    </source>
</evidence>
<reference evidence="1" key="1">
    <citation type="journal article" date="2020" name="Stud. Mycol.">
        <title>101 Dothideomycetes genomes: a test case for predicting lifestyles and emergence of pathogens.</title>
        <authorList>
            <person name="Haridas S."/>
            <person name="Albert R."/>
            <person name="Binder M."/>
            <person name="Bloem J."/>
            <person name="Labutti K."/>
            <person name="Salamov A."/>
            <person name="Andreopoulos B."/>
            <person name="Baker S."/>
            <person name="Barry K."/>
            <person name="Bills G."/>
            <person name="Bluhm B."/>
            <person name="Cannon C."/>
            <person name="Castanera R."/>
            <person name="Culley D."/>
            <person name="Daum C."/>
            <person name="Ezra D."/>
            <person name="Gonzalez J."/>
            <person name="Henrissat B."/>
            <person name="Kuo A."/>
            <person name="Liang C."/>
            <person name="Lipzen A."/>
            <person name="Lutzoni F."/>
            <person name="Magnuson J."/>
            <person name="Mondo S."/>
            <person name="Nolan M."/>
            <person name="Ohm R."/>
            <person name="Pangilinan J."/>
            <person name="Park H.-J."/>
            <person name="Ramirez L."/>
            <person name="Alfaro M."/>
            <person name="Sun H."/>
            <person name="Tritt A."/>
            <person name="Yoshinaga Y."/>
            <person name="Zwiers L.-H."/>
            <person name="Turgeon B."/>
            <person name="Goodwin S."/>
            <person name="Spatafora J."/>
            <person name="Crous P."/>
            <person name="Grigoriev I."/>
        </authorList>
    </citation>
    <scope>NUCLEOTIDE SEQUENCE</scope>
    <source>
        <strain evidence="1">ATCC 36951</strain>
    </source>
</reference>
<dbReference type="PANTHER" id="PTHR42085:SF1">
    <property type="entry name" value="F-BOX DOMAIN-CONTAINING PROTEIN"/>
    <property type="match status" value="1"/>
</dbReference>
<dbReference type="GeneID" id="54567401"/>
<sequence>MSHSSPSTHFRLLDLPVEVREHILRYALQVPYYISPRVSIPRDAFVLRLPPLTRTCHLLRKESLPLYFECNTFHFNLKDVLETPLEQDLRFEKKLLTFGAWCEAVGSERFARIRSFALNLRGGGVGGGMYVPNVVVTVGRFGKVDVEAKCLWQGEGGGGPKYEAKPAPEELVRVVREVVARNQGSGCLLPRDVVQFCRAVERFGPALPYLRM</sequence>
<gene>
    <name evidence="1" type="ORF">M409DRAFT_59225</name>
</gene>
<evidence type="ECO:0000313" key="1">
    <source>
        <dbReference type="EMBL" id="KAF2161220.1"/>
    </source>
</evidence>
<proteinExistence type="predicted"/>
<dbReference type="Proteomes" id="UP000799537">
    <property type="component" value="Unassembled WGS sequence"/>
</dbReference>
<dbReference type="OrthoDB" id="4133832at2759"/>
<organism evidence="1 2">
    <name type="scientific">Zasmidium cellare ATCC 36951</name>
    <dbReference type="NCBI Taxonomy" id="1080233"/>
    <lineage>
        <taxon>Eukaryota</taxon>
        <taxon>Fungi</taxon>
        <taxon>Dikarya</taxon>
        <taxon>Ascomycota</taxon>
        <taxon>Pezizomycotina</taxon>
        <taxon>Dothideomycetes</taxon>
        <taxon>Dothideomycetidae</taxon>
        <taxon>Mycosphaerellales</taxon>
        <taxon>Mycosphaerellaceae</taxon>
        <taxon>Zasmidium</taxon>
    </lineage>
</organism>
<dbReference type="RefSeq" id="XP_033662109.1">
    <property type="nucleotide sequence ID" value="XM_033814129.1"/>
</dbReference>
<dbReference type="InterPro" id="IPR038883">
    <property type="entry name" value="AN11006-like"/>
</dbReference>